<feature type="transmembrane region" description="Helical" evidence="1">
    <location>
        <begin position="12"/>
        <end position="32"/>
    </location>
</feature>
<evidence type="ECO:0000256" key="1">
    <source>
        <dbReference type="SAM" id="Phobius"/>
    </source>
</evidence>
<keyword evidence="1" id="KW-0812">Transmembrane</keyword>
<gene>
    <name evidence="2" type="ORF">M5X16_08725</name>
    <name evidence="3" type="ORF">PC41400_07965</name>
</gene>
<proteinExistence type="predicted"/>
<dbReference type="KEGG" id="pchi:PC41400_07965"/>
<dbReference type="Pfam" id="PF14163">
    <property type="entry name" value="SieB"/>
    <property type="match status" value="1"/>
</dbReference>
<keyword evidence="1" id="KW-1133">Transmembrane helix</keyword>
<protein>
    <submittedName>
        <fullName evidence="2">Superinfection exclusion B family protein</fullName>
    </submittedName>
</protein>
<evidence type="ECO:0000313" key="4">
    <source>
        <dbReference type="Proteomes" id="UP000288943"/>
    </source>
</evidence>
<name>A0A410WTD4_9BACL</name>
<dbReference type="RefSeq" id="WP_042229128.1">
    <property type="nucleotide sequence ID" value="NZ_CP026520.1"/>
</dbReference>
<dbReference type="InterPro" id="IPR025982">
    <property type="entry name" value="SieB"/>
</dbReference>
<evidence type="ECO:0000313" key="2">
    <source>
        <dbReference type="EMBL" id="MCY9595855.1"/>
    </source>
</evidence>
<dbReference type="OrthoDB" id="2990352at2"/>
<sequence>MRLDMGKILDILKLTPLYLFPIVLASAAMLFLPVDILKQLGIDPFTVKYKTWIGLTFIISFCFLITHLIYKFTTFVTGKNGDRKLHKFRIKYLHGLTEEEKVILRYYLFHNTRSQKLDLFNGVVSGLIHTQVIYQASSVGDYYGFACNIQPWAWKYLKKNTHLLNPE</sequence>
<dbReference type="Proteomes" id="UP001527202">
    <property type="component" value="Unassembled WGS sequence"/>
</dbReference>
<reference evidence="2 5" key="2">
    <citation type="submission" date="2022-05" db="EMBL/GenBank/DDBJ databases">
        <title>Genome Sequencing of Bee-Associated Microbes.</title>
        <authorList>
            <person name="Dunlap C."/>
        </authorList>
    </citation>
    <scope>NUCLEOTIDE SEQUENCE [LARGE SCALE GENOMIC DNA]</scope>
    <source>
        <strain evidence="2 5">NRRL B-23120</strain>
    </source>
</reference>
<reference evidence="3 4" key="1">
    <citation type="submission" date="2018-01" db="EMBL/GenBank/DDBJ databases">
        <title>The whole genome sequencing and assembly of Paenibacillus chitinolyticus KCCM 41400 strain.</title>
        <authorList>
            <person name="Kim J.-Y."/>
            <person name="Park M.-K."/>
            <person name="Lee Y.-J."/>
            <person name="Yi H."/>
            <person name="Bahn Y.-S."/>
            <person name="Kim J.F."/>
            <person name="Lee D.-W."/>
        </authorList>
    </citation>
    <scope>NUCLEOTIDE SEQUENCE [LARGE SCALE GENOMIC DNA]</scope>
    <source>
        <strain evidence="3 4">KCCM 41400</strain>
    </source>
</reference>
<dbReference type="GeneID" id="95374747"/>
<accession>A0A410WTD4</accession>
<keyword evidence="1" id="KW-0472">Membrane</keyword>
<dbReference type="Proteomes" id="UP000288943">
    <property type="component" value="Chromosome"/>
</dbReference>
<dbReference type="AlphaFoldDB" id="A0A410WTD4"/>
<feature type="transmembrane region" description="Helical" evidence="1">
    <location>
        <begin position="52"/>
        <end position="70"/>
    </location>
</feature>
<keyword evidence="5" id="KW-1185">Reference proteome</keyword>
<organism evidence="3 4">
    <name type="scientific">Paenibacillus chitinolyticus</name>
    <dbReference type="NCBI Taxonomy" id="79263"/>
    <lineage>
        <taxon>Bacteria</taxon>
        <taxon>Bacillati</taxon>
        <taxon>Bacillota</taxon>
        <taxon>Bacilli</taxon>
        <taxon>Bacillales</taxon>
        <taxon>Paenibacillaceae</taxon>
        <taxon>Paenibacillus</taxon>
    </lineage>
</organism>
<evidence type="ECO:0000313" key="3">
    <source>
        <dbReference type="EMBL" id="QAV17602.1"/>
    </source>
</evidence>
<dbReference type="EMBL" id="JAMDMJ010000008">
    <property type="protein sequence ID" value="MCY9595855.1"/>
    <property type="molecule type" value="Genomic_DNA"/>
</dbReference>
<dbReference type="EMBL" id="CP026520">
    <property type="protein sequence ID" value="QAV17602.1"/>
    <property type="molecule type" value="Genomic_DNA"/>
</dbReference>
<evidence type="ECO:0000313" key="5">
    <source>
        <dbReference type="Proteomes" id="UP001527202"/>
    </source>
</evidence>